<dbReference type="PRINTS" id="PR00834">
    <property type="entry name" value="PROTEASES2C"/>
</dbReference>
<keyword evidence="3" id="KW-0378">Hydrolase</keyword>
<keyword evidence="2" id="KW-0645">Protease</keyword>
<evidence type="ECO:0000256" key="2">
    <source>
        <dbReference type="ARBA" id="ARBA00022670"/>
    </source>
</evidence>
<dbReference type="GO" id="GO:0006508">
    <property type="term" value="P:proteolysis"/>
    <property type="evidence" value="ECO:0007669"/>
    <property type="project" value="UniProtKB-KW"/>
</dbReference>
<proteinExistence type="inferred from homology"/>
<dbReference type="Pfam" id="PF13365">
    <property type="entry name" value="Trypsin_2"/>
    <property type="match status" value="1"/>
</dbReference>
<evidence type="ECO:0000313" key="4">
    <source>
        <dbReference type="EMBL" id="KAF2605644.1"/>
    </source>
</evidence>
<name>A0A8S9LDW5_BRACR</name>
<dbReference type="PANTHER" id="PTHR43343:SF3">
    <property type="entry name" value="PROTEASE DO-LIKE 8, CHLOROPLASTIC"/>
    <property type="match status" value="1"/>
</dbReference>
<dbReference type="AlphaFoldDB" id="A0A8S9LDW5"/>
<gene>
    <name evidence="4" type="ORF">F2Q70_00027328</name>
</gene>
<evidence type="ECO:0000256" key="3">
    <source>
        <dbReference type="ARBA" id="ARBA00022801"/>
    </source>
</evidence>
<comment type="caution">
    <text evidence="4">The sequence shown here is derived from an EMBL/GenBank/DDBJ whole genome shotgun (WGS) entry which is preliminary data.</text>
</comment>
<dbReference type="FunFam" id="2.40.10.10:FF:000103">
    <property type="entry name" value="Protease Do-like 1, chloroplastic"/>
    <property type="match status" value="1"/>
</dbReference>
<dbReference type="InterPro" id="IPR051201">
    <property type="entry name" value="Chloro_Bact_Ser_Proteases"/>
</dbReference>
<comment type="similarity">
    <text evidence="1">Belongs to the peptidase S1C family.</text>
</comment>
<dbReference type="InterPro" id="IPR043504">
    <property type="entry name" value="Peptidase_S1_PA_chymotrypsin"/>
</dbReference>
<dbReference type="Gene3D" id="2.40.10.10">
    <property type="entry name" value="Trypsin-like serine proteases"/>
    <property type="match status" value="2"/>
</dbReference>
<dbReference type="PANTHER" id="PTHR43343">
    <property type="entry name" value="PEPTIDASE S12"/>
    <property type="match status" value="1"/>
</dbReference>
<organism evidence="4">
    <name type="scientific">Brassica cretica</name>
    <name type="common">Mustard</name>
    <dbReference type="NCBI Taxonomy" id="69181"/>
    <lineage>
        <taxon>Eukaryota</taxon>
        <taxon>Viridiplantae</taxon>
        <taxon>Streptophyta</taxon>
        <taxon>Embryophyta</taxon>
        <taxon>Tracheophyta</taxon>
        <taxon>Spermatophyta</taxon>
        <taxon>Magnoliopsida</taxon>
        <taxon>eudicotyledons</taxon>
        <taxon>Gunneridae</taxon>
        <taxon>Pentapetalae</taxon>
        <taxon>rosids</taxon>
        <taxon>malvids</taxon>
        <taxon>Brassicales</taxon>
        <taxon>Brassicaceae</taxon>
        <taxon>Brassiceae</taxon>
        <taxon>Brassica</taxon>
    </lineage>
</organism>
<evidence type="ECO:0000256" key="1">
    <source>
        <dbReference type="ARBA" id="ARBA00010541"/>
    </source>
</evidence>
<dbReference type="SUPFAM" id="SSF50494">
    <property type="entry name" value="Trypsin-like serine proteases"/>
    <property type="match status" value="1"/>
</dbReference>
<sequence>MVFDMLMSSIKETYEITLSQNSIAVKGFVLAIHLVVVESFSSLTEVVVEHCSSSESDSDDDDDADECRQKLGKKHILSPVHARLVDSKSGKMVASKIFDLRDSSETGDDLAIPDMMFVQGEEPLGMAFDMLMSSIKERDKIALSQKSISVKGFVLAIHLVVVESVPSLTEVVVEHCSSSESDSDDDADESLALGDPSVATVEDVSPPVVFPAGPLFPTEGRIVQLFEKNTYSVVNIFDVTLRPQLKMTGVVEIPEGNGSGVVWDEQGYIVTNYHVIGNALSRNPIPGDVVGRVNILTSDGVQKNFEGKLVGADRAKDLAVLKVEAPETLLKPIRVGQSNSLKVGQQCLAIGNPFGFDHTLTVGVISGLNRDIFSQTGVTIGGGIQTDAAINPGNRHETMPLCITPKSNHNSITMKARGGDHNLPASTEC</sequence>
<dbReference type="GO" id="GO:0004252">
    <property type="term" value="F:serine-type endopeptidase activity"/>
    <property type="evidence" value="ECO:0007669"/>
    <property type="project" value="InterPro"/>
</dbReference>
<dbReference type="EMBL" id="QGKY02000094">
    <property type="protein sequence ID" value="KAF2605644.1"/>
    <property type="molecule type" value="Genomic_DNA"/>
</dbReference>
<reference evidence="4" key="1">
    <citation type="submission" date="2019-12" db="EMBL/GenBank/DDBJ databases">
        <title>Genome sequencing and annotation of Brassica cretica.</title>
        <authorList>
            <person name="Studholme D.J."/>
            <person name="Sarris P.F."/>
        </authorList>
    </citation>
    <scope>NUCLEOTIDE SEQUENCE</scope>
    <source>
        <strain evidence="4">PFS-102/07</strain>
        <tissue evidence="4">Leaf</tissue>
    </source>
</reference>
<dbReference type="InterPro" id="IPR009003">
    <property type="entry name" value="Peptidase_S1_PA"/>
</dbReference>
<accession>A0A8S9LDW5</accession>
<protein>
    <submittedName>
        <fullName evidence="4">Uncharacterized protein</fullName>
    </submittedName>
</protein>
<dbReference type="InterPro" id="IPR001940">
    <property type="entry name" value="Peptidase_S1C"/>
</dbReference>